<dbReference type="RefSeq" id="WP_018080656.1">
    <property type="nucleotide sequence ID" value="NZ_AQWM01000002.1"/>
</dbReference>
<dbReference type="Gene3D" id="3.40.430.10">
    <property type="entry name" value="Dihydrofolate Reductase, subunit A"/>
    <property type="match status" value="1"/>
</dbReference>
<accession>V4PB68</accession>
<dbReference type="InterPro" id="IPR002734">
    <property type="entry name" value="RibDG_C"/>
</dbReference>
<dbReference type="Proteomes" id="UP000017837">
    <property type="component" value="Unassembled WGS sequence"/>
</dbReference>
<feature type="domain" description="Bacterial bifunctional deaminase-reductase C-terminal" evidence="1">
    <location>
        <begin position="4"/>
        <end position="178"/>
    </location>
</feature>
<evidence type="ECO:0000313" key="2">
    <source>
        <dbReference type="EMBL" id="ESQ85311.1"/>
    </source>
</evidence>
<dbReference type="STRING" id="1121022.GCA_000376105_00988"/>
<name>V4PB68_9CAUL</name>
<dbReference type="eggNOG" id="COG0262">
    <property type="taxonomic scope" value="Bacteria"/>
</dbReference>
<keyword evidence="3" id="KW-1185">Reference proteome</keyword>
<dbReference type="Pfam" id="PF01872">
    <property type="entry name" value="RibD_C"/>
    <property type="match status" value="1"/>
</dbReference>
<dbReference type="GO" id="GO:0008703">
    <property type="term" value="F:5-amino-6-(5-phosphoribosylamino)uracil reductase activity"/>
    <property type="evidence" value="ECO:0007669"/>
    <property type="project" value="InterPro"/>
</dbReference>
<dbReference type="PANTHER" id="PTHR38011:SF11">
    <property type="entry name" value="2,5-DIAMINO-6-RIBOSYLAMINO-4(3H)-PYRIMIDINONE 5'-PHOSPHATE REDUCTASE"/>
    <property type="match status" value="1"/>
</dbReference>
<protein>
    <recommendedName>
        <fullName evidence="1">Bacterial bifunctional deaminase-reductase C-terminal domain-containing protein</fullName>
    </recommendedName>
</protein>
<comment type="caution">
    <text evidence="2">The sequence shown here is derived from an EMBL/GenBank/DDBJ whole genome shotgun (WGS) entry which is preliminary data.</text>
</comment>
<proteinExistence type="predicted"/>
<dbReference type="OrthoDB" id="7342392at2"/>
<dbReference type="PANTHER" id="PTHR38011">
    <property type="entry name" value="DIHYDROFOLATE REDUCTASE FAMILY PROTEIN (AFU_ORTHOLOGUE AFUA_8G06820)"/>
    <property type="match status" value="1"/>
</dbReference>
<organism evidence="2 3">
    <name type="scientific">Asticcacaulis benevestitus DSM 16100 = ATCC BAA-896</name>
    <dbReference type="NCBI Taxonomy" id="1121022"/>
    <lineage>
        <taxon>Bacteria</taxon>
        <taxon>Pseudomonadati</taxon>
        <taxon>Pseudomonadota</taxon>
        <taxon>Alphaproteobacteria</taxon>
        <taxon>Caulobacterales</taxon>
        <taxon>Caulobacteraceae</taxon>
        <taxon>Asticcacaulis</taxon>
    </lineage>
</organism>
<sequence length="183" mass="20006">MRTLSVFNNISLDGYFTDARNDMSWAHGADDADFNAFVAGNASGDGVLVFGRITYDMMAGWWPSDMAAQAMPEVAAGMNRMTKYVFSRSMTSADWQNTQVFNEDAVEAMRRLKAEAGGAMVVLGSGSLVAQLARAGLVDDYQVVVCPVVLGAGRSMFEGIDRRDLILTQSRAFSNGKVFLRYR</sequence>
<dbReference type="InterPro" id="IPR024072">
    <property type="entry name" value="DHFR-like_dom_sf"/>
</dbReference>
<dbReference type="SUPFAM" id="SSF53597">
    <property type="entry name" value="Dihydrofolate reductase-like"/>
    <property type="match status" value="1"/>
</dbReference>
<dbReference type="GO" id="GO:0009231">
    <property type="term" value="P:riboflavin biosynthetic process"/>
    <property type="evidence" value="ECO:0007669"/>
    <property type="project" value="InterPro"/>
</dbReference>
<evidence type="ECO:0000259" key="1">
    <source>
        <dbReference type="Pfam" id="PF01872"/>
    </source>
</evidence>
<reference evidence="2 3" key="1">
    <citation type="journal article" date="2014" name="Nature">
        <title>Sequential evolution of bacterial morphology by co-option of a developmental regulator.</title>
        <authorList>
            <person name="Jiang C."/>
            <person name="Brown P.J."/>
            <person name="Ducret A."/>
            <person name="Brun Y.V."/>
        </authorList>
    </citation>
    <scope>NUCLEOTIDE SEQUENCE [LARGE SCALE GENOMIC DNA]</scope>
    <source>
        <strain evidence="2 3">DSM 16100</strain>
    </source>
</reference>
<dbReference type="EMBL" id="AWGB01000061">
    <property type="protein sequence ID" value="ESQ85311.1"/>
    <property type="molecule type" value="Genomic_DNA"/>
</dbReference>
<dbReference type="AlphaFoldDB" id="V4PB68"/>
<gene>
    <name evidence="2" type="ORF">ABENE_19205</name>
</gene>
<dbReference type="PATRIC" id="fig|1121022.4.peg.3935"/>
<dbReference type="InterPro" id="IPR050765">
    <property type="entry name" value="Riboflavin_Biosynth_HTPR"/>
</dbReference>
<evidence type="ECO:0000313" key="3">
    <source>
        <dbReference type="Proteomes" id="UP000017837"/>
    </source>
</evidence>